<evidence type="ECO:0000259" key="8">
    <source>
        <dbReference type="PROSITE" id="PS50850"/>
    </source>
</evidence>
<evidence type="ECO:0000256" key="3">
    <source>
        <dbReference type="ARBA" id="ARBA00022475"/>
    </source>
</evidence>
<comment type="subcellular location">
    <subcellularLocation>
        <location evidence="1">Cell membrane</location>
        <topology evidence="1">Multi-pass membrane protein</topology>
    </subcellularLocation>
</comment>
<evidence type="ECO:0000313" key="10">
    <source>
        <dbReference type="Proteomes" id="UP000480185"/>
    </source>
</evidence>
<feature type="transmembrane region" description="Helical" evidence="7">
    <location>
        <begin position="95"/>
        <end position="116"/>
    </location>
</feature>
<dbReference type="InterPro" id="IPR050171">
    <property type="entry name" value="MFS_Transporters"/>
</dbReference>
<keyword evidence="6 7" id="KW-0472">Membrane</keyword>
<evidence type="ECO:0000256" key="2">
    <source>
        <dbReference type="ARBA" id="ARBA00022448"/>
    </source>
</evidence>
<proteinExistence type="predicted"/>
<feature type="transmembrane region" description="Helical" evidence="7">
    <location>
        <begin position="71"/>
        <end position="89"/>
    </location>
</feature>
<dbReference type="InterPro" id="IPR036259">
    <property type="entry name" value="MFS_trans_sf"/>
</dbReference>
<evidence type="ECO:0000256" key="6">
    <source>
        <dbReference type="ARBA" id="ARBA00023136"/>
    </source>
</evidence>
<name>A0A6G1X5Y7_9BACI</name>
<organism evidence="9 10">
    <name type="scientific">Salinibacillus xinjiangensis</name>
    <dbReference type="NCBI Taxonomy" id="1229268"/>
    <lineage>
        <taxon>Bacteria</taxon>
        <taxon>Bacillati</taxon>
        <taxon>Bacillota</taxon>
        <taxon>Bacilli</taxon>
        <taxon>Bacillales</taxon>
        <taxon>Bacillaceae</taxon>
        <taxon>Salinibacillus</taxon>
    </lineage>
</organism>
<dbReference type="InterPro" id="IPR011701">
    <property type="entry name" value="MFS"/>
</dbReference>
<sequence length="400" mass="43804">MPKHIWLLIIGMTVNVTGASFIWPLNTIYMHNELGKSLAFAGVILMLNQGFAILGNLVGGTLFDKFGGYKTIMLGTSIAMVSASILAFFNSIVPYVVLLMLIGLGSGMVKPSMFALASSAWPEGGRRAFNAIYVAQNLGVALGASLGGFVAALSFSYIFIANAITFFIFFLLVWFKFKPIENKLDNFAYTGGIDQPTAIANKEAFKSLIILSIGFFICWVAYVQWQTTISSYTQDLGISISSYSLLWTINGVLIVAGQPLVKLVASVIPSPKTHIYIGNTIFMLSFIYVSFADSFAQFATGMVILTLGEMLVWPSVPTLADQLAPKGKTGFYQGIINGVSTAGRMIGPVLGGLIVDHFHIQFLFYILIFLFTIPYITTSVYDRKFRNREIHDTKQEAVSH</sequence>
<gene>
    <name evidence="9" type="ORF">GH754_08425</name>
</gene>
<keyword evidence="2" id="KW-0813">Transport</keyword>
<evidence type="ECO:0000256" key="1">
    <source>
        <dbReference type="ARBA" id="ARBA00004651"/>
    </source>
</evidence>
<evidence type="ECO:0000256" key="7">
    <source>
        <dbReference type="SAM" id="Phobius"/>
    </source>
</evidence>
<evidence type="ECO:0000256" key="4">
    <source>
        <dbReference type="ARBA" id="ARBA00022692"/>
    </source>
</evidence>
<keyword evidence="4 7" id="KW-0812">Transmembrane</keyword>
<feature type="transmembrane region" description="Helical" evidence="7">
    <location>
        <begin position="208"/>
        <end position="225"/>
    </location>
</feature>
<keyword evidence="5 7" id="KW-1133">Transmembrane helix</keyword>
<accession>A0A6G1X5Y7</accession>
<feature type="transmembrane region" description="Helical" evidence="7">
    <location>
        <begin position="5"/>
        <end position="25"/>
    </location>
</feature>
<dbReference type="InterPro" id="IPR020846">
    <property type="entry name" value="MFS_dom"/>
</dbReference>
<dbReference type="PROSITE" id="PS50850">
    <property type="entry name" value="MFS"/>
    <property type="match status" value="1"/>
</dbReference>
<evidence type="ECO:0000256" key="5">
    <source>
        <dbReference type="ARBA" id="ARBA00022989"/>
    </source>
</evidence>
<reference evidence="9 10" key="1">
    <citation type="submission" date="2019-11" db="EMBL/GenBank/DDBJ databases">
        <authorList>
            <person name="Li J."/>
        </authorList>
    </citation>
    <scope>NUCLEOTIDE SEQUENCE [LARGE SCALE GENOMIC DNA]</scope>
    <source>
        <strain evidence="9 10">J4</strain>
    </source>
</reference>
<dbReference type="RefSeq" id="WP_153728260.1">
    <property type="nucleotide sequence ID" value="NZ_WJNH01000004.1"/>
</dbReference>
<dbReference type="PANTHER" id="PTHR23517">
    <property type="entry name" value="RESISTANCE PROTEIN MDTM, PUTATIVE-RELATED-RELATED"/>
    <property type="match status" value="1"/>
</dbReference>
<dbReference type="GO" id="GO:0005886">
    <property type="term" value="C:plasma membrane"/>
    <property type="evidence" value="ECO:0007669"/>
    <property type="project" value="UniProtKB-SubCell"/>
</dbReference>
<keyword evidence="3" id="KW-1003">Cell membrane</keyword>
<dbReference type="Gene3D" id="1.20.1250.20">
    <property type="entry name" value="MFS general substrate transporter like domains"/>
    <property type="match status" value="2"/>
</dbReference>
<feature type="transmembrane region" description="Helical" evidence="7">
    <location>
        <begin position="245"/>
        <end position="268"/>
    </location>
</feature>
<feature type="transmembrane region" description="Helical" evidence="7">
    <location>
        <begin position="37"/>
        <end position="59"/>
    </location>
</feature>
<comment type="caution">
    <text evidence="9">The sequence shown here is derived from an EMBL/GenBank/DDBJ whole genome shotgun (WGS) entry which is preliminary data.</text>
</comment>
<dbReference type="PANTHER" id="PTHR23517:SF10">
    <property type="entry name" value="MAJOR FACILITATOR SUPERFAMILY (MFS) PROFILE DOMAIN-CONTAINING PROTEIN"/>
    <property type="match status" value="1"/>
</dbReference>
<dbReference type="Proteomes" id="UP000480185">
    <property type="component" value="Unassembled WGS sequence"/>
</dbReference>
<dbReference type="CDD" id="cd17329">
    <property type="entry name" value="MFS_MdtH_MDR_like"/>
    <property type="match status" value="1"/>
</dbReference>
<protein>
    <submittedName>
        <fullName evidence="9">MFS transporter</fullName>
    </submittedName>
</protein>
<evidence type="ECO:0000313" key="9">
    <source>
        <dbReference type="EMBL" id="MRG86352.1"/>
    </source>
</evidence>
<dbReference type="AlphaFoldDB" id="A0A6G1X5Y7"/>
<feature type="domain" description="Major facilitator superfamily (MFS) profile" evidence="8">
    <location>
        <begin position="4"/>
        <end position="386"/>
    </location>
</feature>
<feature type="transmembrane region" description="Helical" evidence="7">
    <location>
        <begin position="155"/>
        <end position="175"/>
    </location>
</feature>
<dbReference type="SUPFAM" id="SSF103473">
    <property type="entry name" value="MFS general substrate transporter"/>
    <property type="match status" value="1"/>
</dbReference>
<dbReference type="GO" id="GO:0022857">
    <property type="term" value="F:transmembrane transporter activity"/>
    <property type="evidence" value="ECO:0007669"/>
    <property type="project" value="InterPro"/>
</dbReference>
<feature type="transmembrane region" description="Helical" evidence="7">
    <location>
        <begin position="128"/>
        <end position="149"/>
    </location>
</feature>
<feature type="transmembrane region" description="Helical" evidence="7">
    <location>
        <begin position="362"/>
        <end position="381"/>
    </location>
</feature>
<keyword evidence="10" id="KW-1185">Reference proteome</keyword>
<dbReference type="OrthoDB" id="3268460at2"/>
<dbReference type="Pfam" id="PF07690">
    <property type="entry name" value="MFS_1"/>
    <property type="match status" value="1"/>
</dbReference>
<dbReference type="EMBL" id="WJNH01000004">
    <property type="protein sequence ID" value="MRG86352.1"/>
    <property type="molecule type" value="Genomic_DNA"/>
</dbReference>
<feature type="transmembrane region" description="Helical" evidence="7">
    <location>
        <begin position="280"/>
        <end position="307"/>
    </location>
</feature>